<evidence type="ECO:0000256" key="11">
    <source>
        <dbReference type="PIRSR" id="PIRSR602481-1"/>
    </source>
</evidence>
<dbReference type="PANTHER" id="PTHR33202">
    <property type="entry name" value="ZINC UPTAKE REGULATION PROTEIN"/>
    <property type="match status" value="1"/>
</dbReference>
<organism evidence="13 14">
    <name type="scientific">Pseudonocardia thermophila</name>
    <dbReference type="NCBI Taxonomy" id="1848"/>
    <lineage>
        <taxon>Bacteria</taxon>
        <taxon>Bacillati</taxon>
        <taxon>Actinomycetota</taxon>
        <taxon>Actinomycetes</taxon>
        <taxon>Pseudonocardiales</taxon>
        <taxon>Pseudonocardiaceae</taxon>
        <taxon>Pseudonocardia</taxon>
    </lineage>
</organism>
<evidence type="ECO:0000256" key="10">
    <source>
        <dbReference type="ARBA" id="ARBA00023163"/>
    </source>
</evidence>
<dbReference type="AlphaFoldDB" id="A0A1M6PD26"/>
<comment type="cofactor">
    <cofactor evidence="12">
        <name>Mn(2+)</name>
        <dbReference type="ChEBI" id="CHEBI:29035"/>
    </cofactor>
    <cofactor evidence="12">
        <name>Fe(2+)</name>
        <dbReference type="ChEBI" id="CHEBI:29033"/>
    </cofactor>
    <text evidence="12">Binds 1 Mn(2+) or Fe(2+) ion per subunit.</text>
</comment>
<dbReference type="GO" id="GO:0045892">
    <property type="term" value="P:negative regulation of DNA-templated transcription"/>
    <property type="evidence" value="ECO:0007669"/>
    <property type="project" value="TreeGrafter"/>
</dbReference>
<comment type="similarity">
    <text evidence="2">Belongs to the Fur family.</text>
</comment>
<dbReference type="GO" id="GO:0008270">
    <property type="term" value="F:zinc ion binding"/>
    <property type="evidence" value="ECO:0007669"/>
    <property type="project" value="TreeGrafter"/>
</dbReference>
<keyword evidence="6 11" id="KW-0479">Metal-binding</keyword>
<keyword evidence="8" id="KW-0805">Transcription regulation</keyword>
<evidence type="ECO:0000256" key="8">
    <source>
        <dbReference type="ARBA" id="ARBA00023015"/>
    </source>
</evidence>
<accession>A0A1M6PD26</accession>
<keyword evidence="4" id="KW-0963">Cytoplasm</keyword>
<keyword evidence="12" id="KW-0408">Iron</keyword>
<keyword evidence="9" id="KW-0238">DNA-binding</keyword>
<dbReference type="GO" id="GO:0000976">
    <property type="term" value="F:transcription cis-regulatory region binding"/>
    <property type="evidence" value="ECO:0007669"/>
    <property type="project" value="TreeGrafter"/>
</dbReference>
<comment type="subunit">
    <text evidence="3">Homodimer.</text>
</comment>
<feature type="binding site" evidence="11">
    <location>
        <position position="87"/>
    </location>
    <ligand>
        <name>Zn(2+)</name>
        <dbReference type="ChEBI" id="CHEBI:29105"/>
    </ligand>
</feature>
<feature type="binding site" evidence="11">
    <location>
        <position position="127"/>
    </location>
    <ligand>
        <name>Zn(2+)</name>
        <dbReference type="ChEBI" id="CHEBI:29105"/>
    </ligand>
</feature>
<evidence type="ECO:0000256" key="12">
    <source>
        <dbReference type="PIRSR" id="PIRSR602481-2"/>
    </source>
</evidence>
<comment type="subcellular location">
    <subcellularLocation>
        <location evidence="1">Cytoplasm</location>
    </subcellularLocation>
</comment>
<dbReference type="InterPro" id="IPR002481">
    <property type="entry name" value="FUR"/>
</dbReference>
<dbReference type="Pfam" id="PF01475">
    <property type="entry name" value="FUR"/>
    <property type="match status" value="1"/>
</dbReference>
<reference evidence="13 14" key="1">
    <citation type="submission" date="2016-11" db="EMBL/GenBank/DDBJ databases">
        <authorList>
            <person name="Jaros S."/>
            <person name="Januszkiewicz K."/>
            <person name="Wedrychowicz H."/>
        </authorList>
    </citation>
    <scope>NUCLEOTIDE SEQUENCE [LARGE SCALE GENOMIC DNA]</scope>
    <source>
        <strain evidence="13 14">DSM 43832</strain>
    </source>
</reference>
<evidence type="ECO:0000256" key="9">
    <source>
        <dbReference type="ARBA" id="ARBA00023125"/>
    </source>
</evidence>
<dbReference type="GO" id="GO:0005829">
    <property type="term" value="C:cytosol"/>
    <property type="evidence" value="ECO:0007669"/>
    <property type="project" value="TreeGrafter"/>
</dbReference>
<evidence type="ECO:0000256" key="3">
    <source>
        <dbReference type="ARBA" id="ARBA00011738"/>
    </source>
</evidence>
<keyword evidence="7 11" id="KW-0862">Zinc</keyword>
<evidence type="ECO:0000256" key="1">
    <source>
        <dbReference type="ARBA" id="ARBA00004496"/>
    </source>
</evidence>
<gene>
    <name evidence="13" type="ORF">SAMN05443637_102196</name>
</gene>
<evidence type="ECO:0000256" key="4">
    <source>
        <dbReference type="ARBA" id="ARBA00022490"/>
    </source>
</evidence>
<dbReference type="PANTHER" id="PTHR33202:SF2">
    <property type="entry name" value="FERRIC UPTAKE REGULATION PROTEIN"/>
    <property type="match status" value="1"/>
</dbReference>
<dbReference type="SUPFAM" id="SSF46785">
    <property type="entry name" value="Winged helix' DNA-binding domain"/>
    <property type="match status" value="1"/>
</dbReference>
<dbReference type="EMBL" id="FRAP01000002">
    <property type="protein sequence ID" value="SHK05868.1"/>
    <property type="molecule type" value="Genomic_DNA"/>
</dbReference>
<dbReference type="RefSeq" id="WP_073455333.1">
    <property type="nucleotide sequence ID" value="NZ_CALGVN010000053.1"/>
</dbReference>
<feature type="binding site" evidence="12">
    <location>
        <position position="81"/>
    </location>
    <ligand>
        <name>Fe cation</name>
        <dbReference type="ChEBI" id="CHEBI:24875"/>
    </ligand>
</feature>
<dbReference type="Proteomes" id="UP000184363">
    <property type="component" value="Unassembled WGS sequence"/>
</dbReference>
<evidence type="ECO:0000256" key="7">
    <source>
        <dbReference type="ARBA" id="ARBA00022833"/>
    </source>
</evidence>
<feature type="binding site" evidence="11">
    <location>
        <position position="130"/>
    </location>
    <ligand>
        <name>Zn(2+)</name>
        <dbReference type="ChEBI" id="CHEBI:29105"/>
    </ligand>
</feature>
<dbReference type="Gene3D" id="3.30.1490.190">
    <property type="match status" value="1"/>
</dbReference>
<sequence length="152" mass="16371">MTAARAQRSTRQRAAVSAMLDTLSDFRSAQEIHEALRRSGDPIGLTTVYRALQSLVDAGEVDVLRTGTGEAVYRRCASVEHHHHLVCRKCGHTVEIDGPAVETWAQKVAEQHGFSDLSHTAEIFGLCRDCTSGAAASDAASHNDTSGAADRR</sequence>
<feature type="binding site" evidence="12">
    <location>
        <position position="102"/>
    </location>
    <ligand>
        <name>Fe cation</name>
        <dbReference type="ChEBI" id="CHEBI:24875"/>
    </ligand>
</feature>
<keyword evidence="5" id="KW-0678">Repressor</keyword>
<dbReference type="FunFam" id="1.10.10.10:FF:000459">
    <property type="entry name" value="Ferric uptake regulation protein"/>
    <property type="match status" value="1"/>
</dbReference>
<evidence type="ECO:0000256" key="2">
    <source>
        <dbReference type="ARBA" id="ARBA00007957"/>
    </source>
</evidence>
<dbReference type="Gene3D" id="1.10.10.10">
    <property type="entry name" value="Winged helix-like DNA-binding domain superfamily/Winged helix DNA-binding domain"/>
    <property type="match status" value="1"/>
</dbReference>
<dbReference type="InterPro" id="IPR036388">
    <property type="entry name" value="WH-like_DNA-bd_sf"/>
</dbReference>
<dbReference type="GO" id="GO:1900376">
    <property type="term" value="P:regulation of secondary metabolite biosynthetic process"/>
    <property type="evidence" value="ECO:0007669"/>
    <property type="project" value="TreeGrafter"/>
</dbReference>
<keyword evidence="10" id="KW-0804">Transcription</keyword>
<dbReference type="OrthoDB" id="8659436at2"/>
<dbReference type="STRING" id="1848.SAMN05443637_102196"/>
<dbReference type="CDD" id="cd07153">
    <property type="entry name" value="Fur_like"/>
    <property type="match status" value="1"/>
</dbReference>
<dbReference type="GO" id="GO:0003700">
    <property type="term" value="F:DNA-binding transcription factor activity"/>
    <property type="evidence" value="ECO:0007669"/>
    <property type="project" value="InterPro"/>
</dbReference>
<comment type="cofactor">
    <cofactor evidence="11">
        <name>Zn(2+)</name>
        <dbReference type="ChEBI" id="CHEBI:29105"/>
    </cofactor>
    <text evidence="11">Binds 1 zinc ion per subunit.</text>
</comment>
<feature type="binding site" evidence="12">
    <location>
        <position position="119"/>
    </location>
    <ligand>
        <name>Fe cation</name>
        <dbReference type="ChEBI" id="CHEBI:24875"/>
    </ligand>
</feature>
<evidence type="ECO:0000313" key="13">
    <source>
        <dbReference type="EMBL" id="SHK05868.1"/>
    </source>
</evidence>
<dbReference type="InterPro" id="IPR036390">
    <property type="entry name" value="WH_DNA-bd_sf"/>
</dbReference>
<proteinExistence type="inferred from homology"/>
<name>A0A1M6PD26_PSETH</name>
<feature type="binding site" evidence="11">
    <location>
        <position position="90"/>
    </location>
    <ligand>
        <name>Zn(2+)</name>
        <dbReference type="ChEBI" id="CHEBI:29105"/>
    </ligand>
</feature>
<evidence type="ECO:0000313" key="14">
    <source>
        <dbReference type="Proteomes" id="UP000184363"/>
    </source>
</evidence>
<evidence type="ECO:0000256" key="6">
    <source>
        <dbReference type="ARBA" id="ARBA00022723"/>
    </source>
</evidence>
<dbReference type="InterPro" id="IPR043135">
    <property type="entry name" value="Fur_C"/>
</dbReference>
<protein>
    <submittedName>
        <fullName evidence="13">Zinc uptake regulator, Fur family</fullName>
    </submittedName>
</protein>
<keyword evidence="14" id="KW-1185">Reference proteome</keyword>
<evidence type="ECO:0000256" key="5">
    <source>
        <dbReference type="ARBA" id="ARBA00022491"/>
    </source>
</evidence>